<sequence length="230" mass="25320">MTIRVFIICCHTTPHTKGGVLAEAITGALERVGIAYRLSDLAASRFNPIAGPLDFLPTLPFQPSYRASQKLAVRCDGFATDIRIEQDNLMWADHVVFIFPIWFFGMPAVLKGWVERVLARGFAYGGTMEYGTGGMAGKTVHALITAAADRDDYTEYGKHIPLDLLLQACFDLPMRYVGFELGVREVLCAVEKDTADDFALRAKHEAQKLAVLISLNTRGRKHTNGSPSQG</sequence>
<comment type="caution">
    <text evidence="4">The sequence shown here is derived from an EMBL/GenBank/DDBJ whole genome shotgun (WGS) entry which is preliminary data.</text>
</comment>
<feature type="domain" description="Flavodoxin-like fold" evidence="3">
    <location>
        <begin position="4"/>
        <end position="181"/>
    </location>
</feature>
<dbReference type="eggNOG" id="COG2249">
    <property type="taxonomic scope" value="Bacteria"/>
</dbReference>
<dbReference type="SUPFAM" id="SSF52218">
    <property type="entry name" value="Flavoproteins"/>
    <property type="match status" value="1"/>
</dbReference>
<comment type="similarity">
    <text evidence="1">Belongs to the NAD(P)H dehydrogenase (quinone) family.</text>
</comment>
<evidence type="ECO:0000256" key="2">
    <source>
        <dbReference type="ARBA" id="ARBA00023002"/>
    </source>
</evidence>
<dbReference type="InterPro" id="IPR051545">
    <property type="entry name" value="NAD(P)H_dehydrogenase_qn"/>
</dbReference>
<reference evidence="4 5" key="1">
    <citation type="journal article" date="2004" name="Appl. Environ. Microbiol.">
        <title>Mineralization of individual congeners of linear alkylbenzenesulfonate by defined pairs of heterotrophic bacteria.</title>
        <authorList>
            <person name="Schleheck D."/>
            <person name="Knepper T.P."/>
            <person name="Fischer K."/>
            <person name="Cook A.M."/>
        </authorList>
    </citation>
    <scope>NUCLEOTIDE SEQUENCE [LARGE SCALE GENOMIC DNA]</scope>
    <source>
        <strain evidence="5">DSM 14576 / KF-1</strain>
    </source>
</reference>
<dbReference type="EMBL" id="AAUJ02000001">
    <property type="protein sequence ID" value="EED67109.1"/>
    <property type="molecule type" value="Genomic_DNA"/>
</dbReference>
<dbReference type="PANTHER" id="PTHR10204">
    <property type="entry name" value="NAD P H OXIDOREDUCTASE-RELATED"/>
    <property type="match status" value="1"/>
</dbReference>
<evidence type="ECO:0000259" key="3">
    <source>
        <dbReference type="Pfam" id="PF02525"/>
    </source>
</evidence>
<organism evidence="4 5">
    <name type="scientific">Comamonas testosteroni (strain DSM 14576 / KF-1)</name>
    <name type="common">Pseudomonas testosteroni</name>
    <dbReference type="NCBI Taxonomy" id="399795"/>
    <lineage>
        <taxon>Bacteria</taxon>
        <taxon>Pseudomonadati</taxon>
        <taxon>Pseudomonadota</taxon>
        <taxon>Betaproteobacteria</taxon>
        <taxon>Burkholderiales</taxon>
        <taxon>Comamonadaceae</taxon>
        <taxon>Comamonas</taxon>
    </lineage>
</organism>
<dbReference type="InterPro" id="IPR003680">
    <property type="entry name" value="Flavodoxin_fold"/>
</dbReference>
<proteinExistence type="inferred from homology"/>
<dbReference type="GO" id="GO:0003955">
    <property type="term" value="F:NAD(P)H dehydrogenase (quinone) activity"/>
    <property type="evidence" value="ECO:0007669"/>
    <property type="project" value="TreeGrafter"/>
</dbReference>
<dbReference type="AlphaFoldDB" id="B7WQW4"/>
<dbReference type="GO" id="GO:0005829">
    <property type="term" value="C:cytosol"/>
    <property type="evidence" value="ECO:0007669"/>
    <property type="project" value="TreeGrafter"/>
</dbReference>
<gene>
    <name evidence="4" type="ORF">CtesDRAFT_PD2055</name>
</gene>
<evidence type="ECO:0000313" key="5">
    <source>
        <dbReference type="Proteomes" id="UP000003039"/>
    </source>
</evidence>
<evidence type="ECO:0000256" key="1">
    <source>
        <dbReference type="ARBA" id="ARBA00006252"/>
    </source>
</evidence>
<dbReference type="OrthoDB" id="9798454at2"/>
<dbReference type="Pfam" id="PF02525">
    <property type="entry name" value="Flavodoxin_2"/>
    <property type="match status" value="1"/>
</dbReference>
<dbReference type="Proteomes" id="UP000003039">
    <property type="component" value="Unassembled WGS sequence"/>
</dbReference>
<accession>B7WQW4</accession>
<dbReference type="Gene3D" id="3.40.50.360">
    <property type="match status" value="1"/>
</dbReference>
<dbReference type="RefSeq" id="WP_003054485.1">
    <property type="nucleotide sequence ID" value="NZ_AAUJ02000001.1"/>
</dbReference>
<keyword evidence="2" id="KW-0560">Oxidoreductase</keyword>
<protein>
    <submittedName>
        <fullName evidence="4">NAD(P)H dehydrogenase (Quinone)</fullName>
    </submittedName>
</protein>
<evidence type="ECO:0000313" key="4">
    <source>
        <dbReference type="EMBL" id="EED67109.1"/>
    </source>
</evidence>
<name>B7WQW4_COMTK</name>
<dbReference type="InterPro" id="IPR029039">
    <property type="entry name" value="Flavoprotein-like_sf"/>
</dbReference>
<dbReference type="PANTHER" id="PTHR10204:SF34">
    <property type="entry name" value="NAD(P)H DEHYDROGENASE [QUINONE] 1 ISOFORM 1"/>
    <property type="match status" value="1"/>
</dbReference>